<evidence type="ECO:0000313" key="4">
    <source>
        <dbReference type="EMBL" id="CAL4773203.1"/>
    </source>
</evidence>
<dbReference type="EMBL" id="CAMXCT020001026">
    <property type="protein sequence ID" value="CAL1139266.1"/>
    <property type="molecule type" value="Genomic_DNA"/>
</dbReference>
<reference evidence="2" key="1">
    <citation type="submission" date="2022-10" db="EMBL/GenBank/DDBJ databases">
        <authorList>
            <person name="Chen Y."/>
            <person name="Dougan E. K."/>
            <person name="Chan C."/>
            <person name="Rhodes N."/>
            <person name="Thang M."/>
        </authorList>
    </citation>
    <scope>NUCLEOTIDE SEQUENCE</scope>
</reference>
<sequence>MIKALRWGYKQLQIQAFGVAFGSLLNSFQTNIPHDRRESLPFSLYILSQFERHILVRETSQDEILILGAFLLLLFSGLRFADLQRTAPTSLQWDGAILRGLAWRTKTSSAGTPFGAVAIHGGWRPVTPLSRGGQIPLIEPDFSLEKYNKTAADHSWGFLQFHGQKFALPEQGPALPAAGIEEVEASSSSDSGESDSSSSSSASKPSAKPTKKTEELQLSGTQSLCGHSGCRKGWTSVPPQKVDQLLDDGWTTEHFALCATSLEDFDAVMTDLFDTSLSPLHKASLRLAWKRCQSSSNQGAVAPTPAMASPEVAAQPLAGSWSETFAPKLTSANVSQIKAAFKKNYPAEVLLPENLPSLRLLSMVVHQKNKQDFKWIPWKYRLTSAKCDELTSSKSSKMARAEGIQLHSILMDEPPAMEISNGGLGLHALRQMFETFAFAMAMAEVCHLSSLKAYYLKFLSLMTQKFDADTGLRGPTILEAQVADKALMTTAIDLVMERSWTWDDALYEVTHIRADLTSLLQP</sequence>
<proteinExistence type="predicted"/>
<comment type="caution">
    <text evidence="2">The sequence shown here is derived from an EMBL/GenBank/DDBJ whole genome shotgun (WGS) entry which is preliminary data.</text>
</comment>
<feature type="compositionally biased region" description="Low complexity" evidence="1">
    <location>
        <begin position="186"/>
        <end position="208"/>
    </location>
</feature>
<evidence type="ECO:0000313" key="2">
    <source>
        <dbReference type="EMBL" id="CAI3985891.1"/>
    </source>
</evidence>
<evidence type="ECO:0000256" key="1">
    <source>
        <dbReference type="SAM" id="MobiDB-lite"/>
    </source>
</evidence>
<dbReference type="AlphaFoldDB" id="A0A9P1C6H1"/>
<feature type="region of interest" description="Disordered" evidence="1">
    <location>
        <begin position="181"/>
        <end position="220"/>
    </location>
</feature>
<reference evidence="3" key="2">
    <citation type="submission" date="2024-04" db="EMBL/GenBank/DDBJ databases">
        <authorList>
            <person name="Chen Y."/>
            <person name="Shah S."/>
            <person name="Dougan E. K."/>
            <person name="Thang M."/>
            <person name="Chan C."/>
        </authorList>
    </citation>
    <scope>NUCLEOTIDE SEQUENCE [LARGE SCALE GENOMIC DNA]</scope>
</reference>
<dbReference type="EMBL" id="CAMXCT030001026">
    <property type="protein sequence ID" value="CAL4773203.1"/>
    <property type="molecule type" value="Genomic_DNA"/>
</dbReference>
<evidence type="ECO:0000313" key="5">
    <source>
        <dbReference type="Proteomes" id="UP001152797"/>
    </source>
</evidence>
<name>A0A9P1C6H1_9DINO</name>
<feature type="non-terminal residue" evidence="2">
    <location>
        <position position="1"/>
    </location>
</feature>
<accession>A0A9P1C6H1</accession>
<protein>
    <submittedName>
        <fullName evidence="4">C3H1-type domain-containing protein</fullName>
    </submittedName>
</protein>
<dbReference type="Proteomes" id="UP001152797">
    <property type="component" value="Unassembled WGS sequence"/>
</dbReference>
<gene>
    <name evidence="2" type="ORF">C1SCF055_LOCUS13284</name>
</gene>
<evidence type="ECO:0000313" key="3">
    <source>
        <dbReference type="EMBL" id="CAL1139266.1"/>
    </source>
</evidence>
<keyword evidence="5" id="KW-1185">Reference proteome</keyword>
<dbReference type="EMBL" id="CAMXCT010001026">
    <property type="protein sequence ID" value="CAI3985891.1"/>
    <property type="molecule type" value="Genomic_DNA"/>
</dbReference>
<feature type="non-terminal residue" evidence="2">
    <location>
        <position position="522"/>
    </location>
</feature>
<organism evidence="2">
    <name type="scientific">Cladocopium goreaui</name>
    <dbReference type="NCBI Taxonomy" id="2562237"/>
    <lineage>
        <taxon>Eukaryota</taxon>
        <taxon>Sar</taxon>
        <taxon>Alveolata</taxon>
        <taxon>Dinophyceae</taxon>
        <taxon>Suessiales</taxon>
        <taxon>Symbiodiniaceae</taxon>
        <taxon>Cladocopium</taxon>
    </lineage>
</organism>